<evidence type="ECO:0000256" key="13">
    <source>
        <dbReference type="ARBA" id="ARBA00023136"/>
    </source>
</evidence>
<protein>
    <recommendedName>
        <fullName evidence="2">non-specific serine/threonine protein kinase</fullName>
        <ecNumber evidence="2">2.7.11.1</ecNumber>
    </recommendedName>
</protein>
<keyword evidence="13 20" id="KW-0472">Membrane</keyword>
<evidence type="ECO:0000256" key="1">
    <source>
        <dbReference type="ARBA" id="ARBA00004370"/>
    </source>
</evidence>
<dbReference type="GO" id="GO:0016020">
    <property type="term" value="C:membrane"/>
    <property type="evidence" value="ECO:0007669"/>
    <property type="project" value="UniProtKB-SubCell"/>
</dbReference>
<organism evidence="22 23">
    <name type="scientific">Spinacia oleracea</name>
    <name type="common">Spinach</name>
    <dbReference type="NCBI Taxonomy" id="3562"/>
    <lineage>
        <taxon>Eukaryota</taxon>
        <taxon>Viridiplantae</taxon>
        <taxon>Streptophyta</taxon>
        <taxon>Embryophyta</taxon>
        <taxon>Tracheophyta</taxon>
        <taxon>Spermatophyta</taxon>
        <taxon>Magnoliopsida</taxon>
        <taxon>eudicotyledons</taxon>
        <taxon>Gunneridae</taxon>
        <taxon>Pentapetalae</taxon>
        <taxon>Caryophyllales</taxon>
        <taxon>Chenopodiaceae</taxon>
        <taxon>Chenopodioideae</taxon>
        <taxon>Anserineae</taxon>
        <taxon>Spinacia</taxon>
    </lineage>
</organism>
<dbReference type="CDD" id="cd14066">
    <property type="entry name" value="STKc_IRAK"/>
    <property type="match status" value="1"/>
</dbReference>
<evidence type="ECO:0000256" key="14">
    <source>
        <dbReference type="ARBA" id="ARBA00023170"/>
    </source>
</evidence>
<evidence type="ECO:0000256" key="16">
    <source>
        <dbReference type="ARBA" id="ARBA00047899"/>
    </source>
</evidence>
<feature type="transmembrane region" description="Helical" evidence="20">
    <location>
        <begin position="479"/>
        <end position="502"/>
    </location>
</feature>
<dbReference type="SUPFAM" id="SSF56112">
    <property type="entry name" value="Protein kinase-like (PK-like)"/>
    <property type="match status" value="1"/>
</dbReference>
<evidence type="ECO:0000256" key="12">
    <source>
        <dbReference type="ARBA" id="ARBA00022989"/>
    </source>
</evidence>
<dbReference type="Gene3D" id="3.30.200.20">
    <property type="entry name" value="Phosphorylase Kinase, domain 1"/>
    <property type="match status" value="1"/>
</dbReference>
<keyword evidence="11 18" id="KW-0067">ATP-binding</keyword>
<dbReference type="GO" id="GO:0004674">
    <property type="term" value="F:protein serine/threonine kinase activity"/>
    <property type="evidence" value="ECO:0007669"/>
    <property type="project" value="UniProtKB-KW"/>
</dbReference>
<comment type="catalytic activity">
    <reaction evidence="16">
        <text>L-threonyl-[protein] + ATP = O-phospho-L-threonyl-[protein] + ADP + H(+)</text>
        <dbReference type="Rhea" id="RHEA:46608"/>
        <dbReference type="Rhea" id="RHEA-COMP:11060"/>
        <dbReference type="Rhea" id="RHEA-COMP:11605"/>
        <dbReference type="ChEBI" id="CHEBI:15378"/>
        <dbReference type="ChEBI" id="CHEBI:30013"/>
        <dbReference type="ChEBI" id="CHEBI:30616"/>
        <dbReference type="ChEBI" id="CHEBI:61977"/>
        <dbReference type="ChEBI" id="CHEBI:456216"/>
        <dbReference type="EC" id="2.7.11.1"/>
    </reaction>
</comment>
<keyword evidence="5" id="KW-0808">Transferase</keyword>
<feature type="domain" description="Protein kinase" evidence="21">
    <location>
        <begin position="547"/>
        <end position="815"/>
    </location>
</feature>
<dbReference type="Pfam" id="PF23598">
    <property type="entry name" value="LRR_14"/>
    <property type="match status" value="1"/>
</dbReference>
<dbReference type="InterPro" id="IPR017441">
    <property type="entry name" value="Protein_kinase_ATP_BS"/>
</dbReference>
<evidence type="ECO:0000256" key="17">
    <source>
        <dbReference type="ARBA" id="ARBA00048679"/>
    </source>
</evidence>
<name>A0A9R0KCW2_SPIOL</name>
<evidence type="ECO:0000313" key="22">
    <source>
        <dbReference type="Proteomes" id="UP000813463"/>
    </source>
</evidence>
<dbReference type="InterPro" id="IPR008271">
    <property type="entry name" value="Ser/Thr_kinase_AS"/>
</dbReference>
<dbReference type="PANTHER" id="PTHR45974:SF266">
    <property type="entry name" value="LEUCINE-RICH REPEAT RECEPTOR PROTEIN KINASE HPCA1"/>
    <property type="match status" value="1"/>
</dbReference>
<gene>
    <name evidence="23" type="primary">LOC110805664</name>
</gene>
<dbReference type="Pfam" id="PF07714">
    <property type="entry name" value="PK_Tyr_Ser-Thr"/>
    <property type="match status" value="1"/>
</dbReference>
<evidence type="ECO:0000256" key="10">
    <source>
        <dbReference type="ARBA" id="ARBA00022777"/>
    </source>
</evidence>
<dbReference type="Proteomes" id="UP000813463">
    <property type="component" value="Chromosome 1"/>
</dbReference>
<dbReference type="OrthoDB" id="2015206at2759"/>
<keyword evidence="6 20" id="KW-0812">Transmembrane</keyword>
<keyword evidence="10 23" id="KW-0418">Kinase</keyword>
<feature type="region of interest" description="Disordered" evidence="19">
    <location>
        <begin position="825"/>
        <end position="858"/>
    </location>
</feature>
<evidence type="ECO:0000256" key="7">
    <source>
        <dbReference type="ARBA" id="ARBA00022729"/>
    </source>
</evidence>
<reference evidence="22" key="1">
    <citation type="journal article" date="2021" name="Nat. Commun.">
        <title>Genomic analyses provide insights into spinach domestication and the genetic basis of agronomic traits.</title>
        <authorList>
            <person name="Cai X."/>
            <person name="Sun X."/>
            <person name="Xu C."/>
            <person name="Sun H."/>
            <person name="Wang X."/>
            <person name="Ge C."/>
            <person name="Zhang Z."/>
            <person name="Wang Q."/>
            <person name="Fei Z."/>
            <person name="Jiao C."/>
            <person name="Wang Q."/>
        </authorList>
    </citation>
    <scope>NUCLEOTIDE SEQUENCE [LARGE SCALE GENOMIC DNA]</scope>
    <source>
        <strain evidence="22">cv. Varoflay</strain>
    </source>
</reference>
<evidence type="ECO:0000256" key="20">
    <source>
        <dbReference type="SAM" id="Phobius"/>
    </source>
</evidence>
<evidence type="ECO:0000256" key="19">
    <source>
        <dbReference type="SAM" id="MobiDB-lite"/>
    </source>
</evidence>
<proteinExistence type="predicted"/>
<keyword evidence="12 20" id="KW-1133">Transmembrane helix</keyword>
<keyword evidence="15" id="KW-0325">Glycoprotein</keyword>
<dbReference type="InterPro" id="IPR011009">
    <property type="entry name" value="Kinase-like_dom_sf"/>
</dbReference>
<dbReference type="Gene3D" id="3.80.10.10">
    <property type="entry name" value="Ribonuclease Inhibitor"/>
    <property type="match status" value="2"/>
</dbReference>
<dbReference type="EC" id="2.7.11.1" evidence="2"/>
<dbReference type="Pfam" id="PF00560">
    <property type="entry name" value="LRR_1"/>
    <property type="match status" value="1"/>
</dbReference>
<evidence type="ECO:0000256" key="2">
    <source>
        <dbReference type="ARBA" id="ARBA00012513"/>
    </source>
</evidence>
<evidence type="ECO:0000256" key="15">
    <source>
        <dbReference type="ARBA" id="ARBA00023180"/>
    </source>
</evidence>
<dbReference type="FunFam" id="3.80.10.10:FF:000542">
    <property type="entry name" value="Leucine-rich repeat protein kinase family protein"/>
    <property type="match status" value="1"/>
</dbReference>
<dbReference type="FunFam" id="3.80.10.10:FF:000041">
    <property type="entry name" value="LRR receptor-like serine/threonine-protein kinase ERECTA"/>
    <property type="match status" value="1"/>
</dbReference>
<dbReference type="InterPro" id="IPR055414">
    <property type="entry name" value="LRR_R13L4/SHOC2-like"/>
</dbReference>
<evidence type="ECO:0000256" key="5">
    <source>
        <dbReference type="ARBA" id="ARBA00022679"/>
    </source>
</evidence>
<dbReference type="InterPro" id="IPR001611">
    <property type="entry name" value="Leu-rich_rpt"/>
</dbReference>
<sequence length="858" mass="94822">MCLLSGINLTGPLPEDIVSLSELQRLDLSDNTGLTGPLPSNIGNLKNLLRLVLSGCNLSGPIPESIGSLLQLESLFLNSNRFSGSIPHSIGNLENLIWLDLSGNQLDGNLPVSNKTTPGLDNLSMVEHFHLGENKFSGEIPLGLFRSNMSLRHLILNGNQLNGTIPDTLGLVLDLEVIRLDRNSLSGMVPQNLNDLINMGELYLANNNLSGPIPELSGMNRLTYIDLSNNRFTSSDVPLWFTTLPSLTTLRMENTSLNGKLPAALFNQSNLQTVLLRNNQLNGTVDIGTGFGSDLHHIDLRNNFIDELILGEYSHSILLDENPFCERQEAKGICKNVEPLNALKFIPEVHCVPLSCFTDFTGSDCGRPYLGRLVFLSFNFSNLENLTYYNFLDGKLKTAIDSLLVTKICLVSSTIETINDYLVLEIAFFPPPGTHFDRTIISRIGNTLNDHLFKSPYGPYHFIPHVPYAFPERQPNIPLIIGLSISGFVLTLLTVSAGAYAYRQRKIARRADKLNNPFSSWSYGDLPQIQGVRFISLEDVKQCTNNFAEINEIGIGGYGKVYKGKLDNGQLVAIKRAQEGSLQGALEFKTEMELLSRVHHKNVVNLVGFCFDRGEHMLIYEFVPYGSLRASLSGRSGVTLNWKRRLKVALGAARGLAYLHELAEPPIIHRDIKSENILLGDQLTAKVGDFGLSKLLRKDEDVTSQVKGTMGYLDPEYLSTQLLTEKSDVYSFGVVMLELVTGRLPIMTNKEYIVREVKVTMNDTGYIYNLVDPVIRYSNLTGMVEFVELALKCVEYSGDKRPSMGKVVKEIESIIQAGEKNLKDVLSSYPGTSDSSTSQSNKNSTSHSNSSKSGPSST</sequence>
<dbReference type="SMART" id="SM00220">
    <property type="entry name" value="S_TKc"/>
    <property type="match status" value="1"/>
</dbReference>
<dbReference type="FunFam" id="1.10.510.10:FF:000309">
    <property type="entry name" value="Leucine-rich repeat receptor-like protein kinase"/>
    <property type="match status" value="1"/>
</dbReference>
<feature type="binding site" evidence="18">
    <location>
        <position position="575"/>
    </location>
    <ligand>
        <name>ATP</name>
        <dbReference type="ChEBI" id="CHEBI:30616"/>
    </ligand>
</feature>
<evidence type="ECO:0000259" key="21">
    <source>
        <dbReference type="PROSITE" id="PS50011"/>
    </source>
</evidence>
<dbReference type="InterPro" id="IPR001245">
    <property type="entry name" value="Ser-Thr/Tyr_kinase_cat_dom"/>
</dbReference>
<dbReference type="InterPro" id="IPR000719">
    <property type="entry name" value="Prot_kinase_dom"/>
</dbReference>
<evidence type="ECO:0000256" key="11">
    <source>
        <dbReference type="ARBA" id="ARBA00022840"/>
    </source>
</evidence>
<dbReference type="PANTHER" id="PTHR45974">
    <property type="entry name" value="RECEPTOR-LIKE PROTEIN 55"/>
    <property type="match status" value="1"/>
</dbReference>
<keyword evidence="3" id="KW-0723">Serine/threonine-protein kinase</keyword>
<keyword evidence="22" id="KW-1185">Reference proteome</keyword>
<feature type="compositionally biased region" description="Low complexity" evidence="19">
    <location>
        <begin position="827"/>
        <end position="858"/>
    </location>
</feature>
<evidence type="ECO:0000256" key="3">
    <source>
        <dbReference type="ARBA" id="ARBA00022527"/>
    </source>
</evidence>
<dbReference type="PROSITE" id="PS00108">
    <property type="entry name" value="PROTEIN_KINASE_ST"/>
    <property type="match status" value="1"/>
</dbReference>
<dbReference type="PROSITE" id="PS50011">
    <property type="entry name" value="PROTEIN_KINASE_DOM"/>
    <property type="match status" value="1"/>
</dbReference>
<dbReference type="FunFam" id="3.30.200.20:FF:000039">
    <property type="entry name" value="receptor-like protein kinase FERONIA"/>
    <property type="match status" value="1"/>
</dbReference>
<dbReference type="GO" id="GO:0005524">
    <property type="term" value="F:ATP binding"/>
    <property type="evidence" value="ECO:0007669"/>
    <property type="project" value="UniProtKB-UniRule"/>
</dbReference>
<evidence type="ECO:0000256" key="4">
    <source>
        <dbReference type="ARBA" id="ARBA00022614"/>
    </source>
</evidence>
<dbReference type="Gene3D" id="1.10.510.10">
    <property type="entry name" value="Transferase(Phosphotransferase) domain 1"/>
    <property type="match status" value="1"/>
</dbReference>
<dbReference type="GeneID" id="110805664"/>
<accession>A0A9R0KCW2</accession>
<dbReference type="AlphaFoldDB" id="A0A9R0KCW2"/>
<evidence type="ECO:0000313" key="23">
    <source>
        <dbReference type="RefSeq" id="XP_021866979.1"/>
    </source>
</evidence>
<comment type="subcellular location">
    <subcellularLocation>
        <location evidence="1">Membrane</location>
    </subcellularLocation>
</comment>
<evidence type="ECO:0000256" key="9">
    <source>
        <dbReference type="ARBA" id="ARBA00022741"/>
    </source>
</evidence>
<keyword evidence="9 18" id="KW-0547">Nucleotide-binding</keyword>
<dbReference type="InterPro" id="IPR032675">
    <property type="entry name" value="LRR_dom_sf"/>
</dbReference>
<comment type="catalytic activity">
    <reaction evidence="17">
        <text>L-seryl-[protein] + ATP = O-phospho-L-seryl-[protein] + ADP + H(+)</text>
        <dbReference type="Rhea" id="RHEA:17989"/>
        <dbReference type="Rhea" id="RHEA-COMP:9863"/>
        <dbReference type="Rhea" id="RHEA-COMP:11604"/>
        <dbReference type="ChEBI" id="CHEBI:15378"/>
        <dbReference type="ChEBI" id="CHEBI:29999"/>
        <dbReference type="ChEBI" id="CHEBI:30616"/>
        <dbReference type="ChEBI" id="CHEBI:83421"/>
        <dbReference type="ChEBI" id="CHEBI:456216"/>
        <dbReference type="EC" id="2.7.11.1"/>
    </reaction>
</comment>
<keyword evidence="4" id="KW-0433">Leucine-rich repeat</keyword>
<dbReference type="RefSeq" id="XP_021866979.1">
    <property type="nucleotide sequence ID" value="XM_022011287.2"/>
</dbReference>
<keyword evidence="7" id="KW-0732">Signal</keyword>
<keyword evidence="8" id="KW-0677">Repeat</keyword>
<reference evidence="23" key="2">
    <citation type="submission" date="2025-08" db="UniProtKB">
        <authorList>
            <consortium name="RefSeq"/>
        </authorList>
    </citation>
    <scope>IDENTIFICATION</scope>
    <source>
        <tissue evidence="23">Leaf</tissue>
    </source>
</reference>
<keyword evidence="14 23" id="KW-0675">Receptor</keyword>
<evidence type="ECO:0000256" key="18">
    <source>
        <dbReference type="PROSITE-ProRule" id="PRU10141"/>
    </source>
</evidence>
<dbReference type="SUPFAM" id="SSF52058">
    <property type="entry name" value="L domain-like"/>
    <property type="match status" value="1"/>
</dbReference>
<dbReference type="KEGG" id="soe:110805664"/>
<evidence type="ECO:0000256" key="6">
    <source>
        <dbReference type="ARBA" id="ARBA00022692"/>
    </source>
</evidence>
<evidence type="ECO:0000256" key="8">
    <source>
        <dbReference type="ARBA" id="ARBA00022737"/>
    </source>
</evidence>
<dbReference type="PROSITE" id="PS00107">
    <property type="entry name" value="PROTEIN_KINASE_ATP"/>
    <property type="match status" value="1"/>
</dbReference>